<accession>A0ABD3QTY3</accession>
<protein>
    <submittedName>
        <fullName evidence="2">Uncharacterized protein</fullName>
    </submittedName>
</protein>
<evidence type="ECO:0000313" key="2">
    <source>
        <dbReference type="EMBL" id="KAL3803653.1"/>
    </source>
</evidence>
<feature type="signal peptide" evidence="1">
    <location>
        <begin position="1"/>
        <end position="20"/>
    </location>
</feature>
<keyword evidence="3" id="KW-1185">Reference proteome</keyword>
<feature type="chain" id="PRO_5044893161" evidence="1">
    <location>
        <begin position="21"/>
        <end position="85"/>
    </location>
</feature>
<gene>
    <name evidence="2" type="ORF">HJC23_003707</name>
</gene>
<reference evidence="2 3" key="1">
    <citation type="journal article" date="2020" name="G3 (Bethesda)">
        <title>Improved Reference Genome for Cyclotella cryptica CCMP332, a Model for Cell Wall Morphogenesis, Salinity Adaptation, and Lipid Production in Diatoms (Bacillariophyta).</title>
        <authorList>
            <person name="Roberts W.R."/>
            <person name="Downey K.M."/>
            <person name="Ruck E.C."/>
            <person name="Traller J.C."/>
            <person name="Alverson A.J."/>
        </authorList>
    </citation>
    <scope>NUCLEOTIDE SEQUENCE [LARGE SCALE GENOMIC DNA]</scope>
    <source>
        <strain evidence="2 3">CCMP332</strain>
    </source>
</reference>
<proteinExistence type="predicted"/>
<evidence type="ECO:0000256" key="1">
    <source>
        <dbReference type="SAM" id="SignalP"/>
    </source>
</evidence>
<dbReference type="AlphaFoldDB" id="A0ABD3QTY3"/>
<name>A0ABD3QTY3_9STRA</name>
<dbReference type="EMBL" id="JABMIG020000012">
    <property type="protein sequence ID" value="KAL3803653.1"/>
    <property type="molecule type" value="Genomic_DNA"/>
</dbReference>
<keyword evidence="1" id="KW-0732">Signal</keyword>
<dbReference type="Proteomes" id="UP001516023">
    <property type="component" value="Unassembled WGS sequence"/>
</dbReference>
<comment type="caution">
    <text evidence="2">The sequence shown here is derived from an EMBL/GenBank/DDBJ whole genome shotgun (WGS) entry which is preliminary data.</text>
</comment>
<sequence>MSRSFLPLLALFALLGASAAFFKQAVPHQEPKPHVAPAATANSALFDELDNPDVVSDSNITPARKCGFCIGVSGCLMFFENVSLH</sequence>
<organism evidence="2 3">
    <name type="scientific">Cyclotella cryptica</name>
    <dbReference type="NCBI Taxonomy" id="29204"/>
    <lineage>
        <taxon>Eukaryota</taxon>
        <taxon>Sar</taxon>
        <taxon>Stramenopiles</taxon>
        <taxon>Ochrophyta</taxon>
        <taxon>Bacillariophyta</taxon>
        <taxon>Coscinodiscophyceae</taxon>
        <taxon>Thalassiosirophycidae</taxon>
        <taxon>Stephanodiscales</taxon>
        <taxon>Stephanodiscaceae</taxon>
        <taxon>Cyclotella</taxon>
    </lineage>
</organism>
<evidence type="ECO:0000313" key="3">
    <source>
        <dbReference type="Proteomes" id="UP001516023"/>
    </source>
</evidence>